<dbReference type="EMBL" id="CP099425">
    <property type="protein sequence ID" value="USW56659.1"/>
    <property type="molecule type" value="Genomic_DNA"/>
</dbReference>
<organism evidence="1 2">
    <name type="scientific">Septoria linicola</name>
    <dbReference type="NCBI Taxonomy" id="215465"/>
    <lineage>
        <taxon>Eukaryota</taxon>
        <taxon>Fungi</taxon>
        <taxon>Dikarya</taxon>
        <taxon>Ascomycota</taxon>
        <taxon>Pezizomycotina</taxon>
        <taxon>Dothideomycetes</taxon>
        <taxon>Dothideomycetidae</taxon>
        <taxon>Mycosphaerellales</taxon>
        <taxon>Mycosphaerellaceae</taxon>
        <taxon>Septoria</taxon>
    </lineage>
</organism>
<dbReference type="AlphaFoldDB" id="A0A9Q9AWD1"/>
<reference evidence="1" key="1">
    <citation type="submission" date="2022-06" db="EMBL/GenBank/DDBJ databases">
        <title>Complete genome sequences of two strains of the flax pathogen Septoria linicola.</title>
        <authorList>
            <person name="Lapalu N."/>
            <person name="Simon A."/>
            <person name="Demenou B."/>
            <person name="Paumier D."/>
            <person name="Guillot M.-P."/>
            <person name="Gout L."/>
            <person name="Valade R."/>
        </authorList>
    </citation>
    <scope>NUCLEOTIDE SEQUENCE</scope>
    <source>
        <strain evidence="1">SE15195</strain>
    </source>
</reference>
<evidence type="ECO:0008006" key="3">
    <source>
        <dbReference type="Google" id="ProtNLM"/>
    </source>
</evidence>
<proteinExistence type="predicted"/>
<evidence type="ECO:0000313" key="2">
    <source>
        <dbReference type="Proteomes" id="UP001056384"/>
    </source>
</evidence>
<name>A0A9Q9AWD1_9PEZI</name>
<evidence type="ECO:0000313" key="1">
    <source>
        <dbReference type="EMBL" id="USW56659.1"/>
    </source>
</evidence>
<sequence length="149" mass="16992">MYGQNAIDIDEPEIVLVQVLRYLYGLDLKIGWDGPVVLARDVVSLYLNMEKYEIPGLATEVHRAIVKEVEGMACHGVYHSLVSFGLELYWSRDRRVVPEAISQELILCTIQVLDNLIEDDAWGLVICHKNYVTDIVTYLVKTRRNIAEA</sequence>
<accession>A0A9Q9AWD1</accession>
<keyword evidence="2" id="KW-1185">Reference proteome</keyword>
<dbReference type="Proteomes" id="UP001056384">
    <property type="component" value="Chromosome 8"/>
</dbReference>
<protein>
    <recommendedName>
        <fullName evidence="3">BTB domain-containing protein</fullName>
    </recommendedName>
</protein>
<gene>
    <name evidence="1" type="ORF">Slin15195_G099780</name>
</gene>